<dbReference type="EMBL" id="CP041616">
    <property type="protein sequence ID" value="QDO87448.1"/>
    <property type="molecule type" value="Genomic_DNA"/>
</dbReference>
<accession>A0A516G7F0</accession>
<proteinExistence type="predicted"/>
<sequence>MRTTHRTVCRALATAFLAAATLVVPAVASTAGVVPAADLATRAAPAPAAVTAQPVAPQSYAGPCTDDLGVTVVVDFQGLGSHGGHAGATVVRCAPGAGGAPFQGSGLDAFHAAGVSIAGTTRFGTTVACRVNGRPAADEPLSIPGNDAYTEPCLDMPPPTAFWSYWQADDGGAWTFSNLGISASTARAGGFEALSFSLNSTSAPPRTAPSRPAPEPTPTPQPTPEPEPTPDPGQPTPPPGGAPSPPNDPGPAEPAPGAPAPEGPGRASETPRDAAPGGTGSDAGSVGSGAGGSASTPGADAGDADAGEQAAPPADIPAGGDAAGGAAVDLSALAAGHLDAGVAASTDDLIGSAADEAGDSAGVDGAAGGSDPDPARDADQDDDQGDPSAELASEEFAADPSGTGAGALWVTFGILLLLGGAAVLARRRRAEPGLTHEVEP</sequence>
<dbReference type="OrthoDB" id="4401005at2"/>
<feature type="compositionally biased region" description="Low complexity" evidence="1">
    <location>
        <begin position="353"/>
        <end position="372"/>
    </location>
</feature>
<evidence type="ECO:0000256" key="1">
    <source>
        <dbReference type="SAM" id="MobiDB-lite"/>
    </source>
</evidence>
<gene>
    <name evidence="4" type="ORF">FNH13_03115</name>
</gene>
<evidence type="ECO:0000313" key="4">
    <source>
        <dbReference type="EMBL" id="QDO87448.1"/>
    </source>
</evidence>
<dbReference type="AlphaFoldDB" id="A0A516G7F0"/>
<feature type="region of interest" description="Disordered" evidence="1">
    <location>
        <begin position="353"/>
        <end position="402"/>
    </location>
</feature>
<keyword evidence="3" id="KW-0732">Signal</keyword>
<name>A0A516G7F0_9MICO</name>
<keyword evidence="2" id="KW-1133">Transmembrane helix</keyword>
<dbReference type="KEGG" id="orz:FNH13_03115"/>
<dbReference type="RefSeq" id="WP_143782106.1">
    <property type="nucleotide sequence ID" value="NZ_CP041616.1"/>
</dbReference>
<keyword evidence="5" id="KW-1185">Reference proteome</keyword>
<protein>
    <recommendedName>
        <fullName evidence="6">LPXTG cell wall anchor domain-containing protein</fullName>
    </recommendedName>
</protein>
<feature type="region of interest" description="Disordered" evidence="1">
    <location>
        <begin position="197"/>
        <end position="324"/>
    </location>
</feature>
<reference evidence="4 5" key="1">
    <citation type="submission" date="2019-07" db="EMBL/GenBank/DDBJ databases">
        <title>complete genome sequencing of Ornithinimicrobium sp. H23M54.</title>
        <authorList>
            <person name="Bae J.-W."/>
            <person name="Lee S.-Y."/>
        </authorList>
    </citation>
    <scope>NUCLEOTIDE SEQUENCE [LARGE SCALE GENOMIC DNA]</scope>
    <source>
        <strain evidence="4 5">H23M54</strain>
    </source>
</reference>
<evidence type="ECO:0000313" key="5">
    <source>
        <dbReference type="Proteomes" id="UP000315395"/>
    </source>
</evidence>
<evidence type="ECO:0000256" key="3">
    <source>
        <dbReference type="SAM" id="SignalP"/>
    </source>
</evidence>
<evidence type="ECO:0008006" key="6">
    <source>
        <dbReference type="Google" id="ProtNLM"/>
    </source>
</evidence>
<feature type="compositionally biased region" description="Low complexity" evidence="1">
    <location>
        <begin position="199"/>
        <end position="210"/>
    </location>
</feature>
<feature type="transmembrane region" description="Helical" evidence="2">
    <location>
        <begin position="406"/>
        <end position="425"/>
    </location>
</feature>
<evidence type="ECO:0000256" key="2">
    <source>
        <dbReference type="SAM" id="Phobius"/>
    </source>
</evidence>
<organism evidence="4 5">
    <name type="scientific">Ornithinimicrobium ciconiae</name>
    <dbReference type="NCBI Taxonomy" id="2594265"/>
    <lineage>
        <taxon>Bacteria</taxon>
        <taxon>Bacillati</taxon>
        <taxon>Actinomycetota</taxon>
        <taxon>Actinomycetes</taxon>
        <taxon>Micrococcales</taxon>
        <taxon>Ornithinimicrobiaceae</taxon>
        <taxon>Ornithinimicrobium</taxon>
    </lineage>
</organism>
<feature type="chain" id="PRO_5021801137" description="LPXTG cell wall anchor domain-containing protein" evidence="3">
    <location>
        <begin position="37"/>
        <end position="440"/>
    </location>
</feature>
<dbReference type="Proteomes" id="UP000315395">
    <property type="component" value="Chromosome"/>
</dbReference>
<feature type="compositionally biased region" description="Low complexity" evidence="1">
    <location>
        <begin position="307"/>
        <end position="324"/>
    </location>
</feature>
<feature type="signal peptide" evidence="3">
    <location>
        <begin position="1"/>
        <end position="36"/>
    </location>
</feature>
<keyword evidence="2" id="KW-0812">Transmembrane</keyword>
<feature type="compositionally biased region" description="Pro residues" evidence="1">
    <location>
        <begin position="211"/>
        <end position="262"/>
    </location>
</feature>
<keyword evidence="2" id="KW-0472">Membrane</keyword>
<feature type="compositionally biased region" description="Gly residues" evidence="1">
    <location>
        <begin position="277"/>
        <end position="292"/>
    </location>
</feature>